<dbReference type="AlphaFoldDB" id="A0A942ZWC0"/>
<feature type="transmembrane region" description="Helical" evidence="1">
    <location>
        <begin position="61"/>
        <end position="81"/>
    </location>
</feature>
<reference evidence="2" key="1">
    <citation type="submission" date="2021-02" db="EMBL/GenBank/DDBJ databases">
        <title>Infant gut strain persistence is associated with maternal origin, phylogeny, and functional potential including surface adhesion and iron acquisition.</title>
        <authorList>
            <person name="Lou Y.C."/>
        </authorList>
    </citation>
    <scope>NUCLEOTIDE SEQUENCE</scope>
    <source>
        <strain evidence="2">L3_108_103G1_dasL3_108_103G1_concoct_2</strain>
    </source>
</reference>
<feature type="transmembrane region" description="Helical" evidence="1">
    <location>
        <begin position="6"/>
        <end position="26"/>
    </location>
</feature>
<keyword evidence="1" id="KW-0812">Transmembrane</keyword>
<keyword evidence="1" id="KW-0472">Membrane</keyword>
<dbReference type="Pfam" id="PF13630">
    <property type="entry name" value="SdpI"/>
    <property type="match status" value="1"/>
</dbReference>
<accession>A0A942ZWC0</accession>
<organism evidence="2 3">
    <name type="scientific">Amedibacillus dolichus</name>
    <dbReference type="NCBI Taxonomy" id="31971"/>
    <lineage>
        <taxon>Bacteria</taxon>
        <taxon>Bacillati</taxon>
        <taxon>Bacillota</taxon>
        <taxon>Erysipelotrichia</taxon>
        <taxon>Erysipelotrichales</taxon>
        <taxon>Erysipelotrichaceae</taxon>
        <taxon>Amedibacillus</taxon>
    </lineage>
</organism>
<keyword evidence="1" id="KW-1133">Transmembrane helix</keyword>
<comment type="caution">
    <text evidence="2">The sequence shown here is derived from an EMBL/GenBank/DDBJ whole genome shotgun (WGS) entry which is preliminary data.</text>
</comment>
<dbReference type="RefSeq" id="WP_278639742.1">
    <property type="nucleotide sequence ID" value="NZ_JAGZMZ010000004.1"/>
</dbReference>
<protein>
    <submittedName>
        <fullName evidence="2">SdpI family protein</fullName>
    </submittedName>
</protein>
<gene>
    <name evidence="2" type="ORF">KHZ85_02425</name>
</gene>
<dbReference type="InterPro" id="IPR025962">
    <property type="entry name" value="SdpI/YhfL"/>
</dbReference>
<dbReference type="EMBL" id="JAGZMZ010000004">
    <property type="protein sequence ID" value="MBS4883601.1"/>
    <property type="molecule type" value="Genomic_DNA"/>
</dbReference>
<feature type="transmembrane region" description="Helical" evidence="1">
    <location>
        <begin position="87"/>
        <end position="108"/>
    </location>
</feature>
<dbReference type="Proteomes" id="UP000753219">
    <property type="component" value="Unassembled WGS sequence"/>
</dbReference>
<evidence type="ECO:0000256" key="1">
    <source>
        <dbReference type="SAM" id="Phobius"/>
    </source>
</evidence>
<name>A0A942ZWC0_9FIRM</name>
<evidence type="ECO:0000313" key="3">
    <source>
        <dbReference type="Proteomes" id="UP000753219"/>
    </source>
</evidence>
<proteinExistence type="predicted"/>
<evidence type="ECO:0000313" key="2">
    <source>
        <dbReference type="EMBL" id="MBS4883601.1"/>
    </source>
</evidence>
<sequence length="125" mass="14293">MWFWIFMLCIDLLTPLLMVGFGKYFFKHTPKDINGIFGYRTAMSMKNKDTWVFAHTYCGKLWYVSGFILLPISSLVMFTVMGKTENIIGIVGAALCFVQLIPLVGAIIPTERALKKNFDRNGNRK</sequence>